<dbReference type="SUPFAM" id="SSF103025">
    <property type="entry name" value="Folate-binding domain"/>
    <property type="match status" value="1"/>
</dbReference>
<dbReference type="Gene3D" id="3.30.1360.120">
    <property type="entry name" value="Probable tRNA modification gtpase trme, domain 1"/>
    <property type="match status" value="2"/>
</dbReference>
<organism evidence="3 4">
    <name type="scientific">Albimonas donghaensis</name>
    <dbReference type="NCBI Taxonomy" id="356660"/>
    <lineage>
        <taxon>Bacteria</taxon>
        <taxon>Pseudomonadati</taxon>
        <taxon>Pseudomonadota</taxon>
        <taxon>Alphaproteobacteria</taxon>
        <taxon>Rhodobacterales</taxon>
        <taxon>Paracoccaceae</taxon>
        <taxon>Albimonas</taxon>
    </lineage>
</organism>
<dbReference type="InterPro" id="IPR045179">
    <property type="entry name" value="YgfZ/GcvT"/>
</dbReference>
<proteinExistence type="predicted"/>
<keyword evidence="1" id="KW-0809">Transit peptide</keyword>
<dbReference type="PIRSF" id="PIRSF006487">
    <property type="entry name" value="GcvT"/>
    <property type="match status" value="1"/>
</dbReference>
<name>A0A1H3E3Y7_9RHOB</name>
<dbReference type="AlphaFoldDB" id="A0A1H3E3Y7"/>
<gene>
    <name evidence="3" type="ORF">SAMN05444336_10962</name>
</gene>
<dbReference type="InterPro" id="IPR057460">
    <property type="entry name" value="CAF17_C"/>
</dbReference>
<dbReference type="InterPro" id="IPR017703">
    <property type="entry name" value="YgfZ/GCV_T_CS"/>
</dbReference>
<dbReference type="RefSeq" id="WP_245710651.1">
    <property type="nucleotide sequence ID" value="NZ_FNMZ01000009.1"/>
</dbReference>
<evidence type="ECO:0000256" key="1">
    <source>
        <dbReference type="ARBA" id="ARBA00022946"/>
    </source>
</evidence>
<dbReference type="Pfam" id="PF25455">
    <property type="entry name" value="Beta-barrel_CAF17_C"/>
    <property type="match status" value="1"/>
</dbReference>
<dbReference type="STRING" id="356660.SAMN05444336_10962"/>
<dbReference type="EMBL" id="FNMZ01000009">
    <property type="protein sequence ID" value="SDX73452.1"/>
    <property type="molecule type" value="Genomic_DNA"/>
</dbReference>
<feature type="domain" description="CAF17 C-terminal" evidence="2">
    <location>
        <begin position="217"/>
        <end position="277"/>
    </location>
</feature>
<accession>A0A1H3E3Y7</accession>
<evidence type="ECO:0000313" key="4">
    <source>
        <dbReference type="Proteomes" id="UP000199118"/>
    </source>
</evidence>
<evidence type="ECO:0000313" key="3">
    <source>
        <dbReference type="EMBL" id="SDX73452.1"/>
    </source>
</evidence>
<sequence>MTGLTGMTTARAVLRLAGEEARDFLQDLVTNDVSRARGDTAVWAALLTPQGKYLSDFFVIEDGRDPDVPALLVDAPLAHGGELAKRLALYRLRRKIEITAAGLDAALLWGDAPPQTPPQTPAGALLVRDPRDPALGWRLYAPDPAAALAATGAAPAPEGAYDALRIAVRAPEAGAELGPDSYILEAGFERLHGVDFRKGCYVGQEIVARMKHKTELRRRLMRVAVTGEPPAPGAEIVTESGRVAGQLGIVSGGEGLAMLRVDRASGPLTAGEARLAVIEDPDP</sequence>
<dbReference type="Proteomes" id="UP000199118">
    <property type="component" value="Unassembled WGS sequence"/>
</dbReference>
<dbReference type="NCBIfam" id="TIGR03317">
    <property type="entry name" value="ygfZ_signature"/>
    <property type="match status" value="1"/>
</dbReference>
<keyword evidence="4" id="KW-1185">Reference proteome</keyword>
<dbReference type="PANTHER" id="PTHR22602:SF0">
    <property type="entry name" value="TRANSFERASE CAF17, MITOCHONDRIAL-RELATED"/>
    <property type="match status" value="1"/>
</dbReference>
<reference evidence="3 4" key="1">
    <citation type="submission" date="2016-10" db="EMBL/GenBank/DDBJ databases">
        <authorList>
            <person name="de Groot N.N."/>
        </authorList>
    </citation>
    <scope>NUCLEOTIDE SEQUENCE [LARGE SCALE GENOMIC DNA]</scope>
    <source>
        <strain evidence="3 4">DSM 17890</strain>
    </source>
</reference>
<evidence type="ECO:0000259" key="2">
    <source>
        <dbReference type="Pfam" id="PF25455"/>
    </source>
</evidence>
<dbReference type="PANTHER" id="PTHR22602">
    <property type="entry name" value="TRANSFERASE CAF17, MITOCHONDRIAL-RELATED"/>
    <property type="match status" value="1"/>
</dbReference>
<protein>
    <recommendedName>
        <fullName evidence="2">CAF17 C-terminal domain-containing protein</fullName>
    </recommendedName>
</protein>
<dbReference type="GO" id="GO:0016226">
    <property type="term" value="P:iron-sulfur cluster assembly"/>
    <property type="evidence" value="ECO:0007669"/>
    <property type="project" value="TreeGrafter"/>
</dbReference>
<dbReference type="InterPro" id="IPR027266">
    <property type="entry name" value="TrmE/GcvT-like"/>
</dbReference>